<name>A0A7H2BIQ3_9MICC</name>
<gene>
    <name evidence="1" type="ORF">IDM48_09240</name>
</gene>
<keyword evidence="2" id="KW-1185">Reference proteome</keyword>
<dbReference type="RefSeq" id="WP_068170488.1">
    <property type="nucleotide sequence ID" value="NZ_CP061538.1"/>
</dbReference>
<reference evidence="1 2" key="1">
    <citation type="submission" date="2020-09" db="EMBL/GenBank/DDBJ databases">
        <title>Investigation of environmental microbe.</title>
        <authorList>
            <person name="Ou Y."/>
            <person name="Kang Q."/>
        </authorList>
    </citation>
    <scope>NUCLEOTIDE SEQUENCE [LARGE SCALE GENOMIC DNA]</scope>
    <source>
        <strain evidence="1 2">KJZ-9</strain>
    </source>
</reference>
<dbReference type="EMBL" id="CP061538">
    <property type="protein sequence ID" value="QNV39549.1"/>
    <property type="molecule type" value="Genomic_DNA"/>
</dbReference>
<dbReference type="AlphaFoldDB" id="A0A7H2BIQ3"/>
<organism evidence="1 2">
    <name type="scientific">Rothia amarae</name>
    <dbReference type="NCBI Taxonomy" id="169480"/>
    <lineage>
        <taxon>Bacteria</taxon>
        <taxon>Bacillati</taxon>
        <taxon>Actinomycetota</taxon>
        <taxon>Actinomycetes</taxon>
        <taxon>Micrococcales</taxon>
        <taxon>Micrococcaceae</taxon>
        <taxon>Rothia</taxon>
    </lineage>
</organism>
<evidence type="ECO:0000313" key="1">
    <source>
        <dbReference type="EMBL" id="QNV39549.1"/>
    </source>
</evidence>
<sequence>MIFSDAVLLFVAVQVILGTAWAYPKVFRVHPISGNQPQISRGNSIYVGNSTVVNSHPEYVNNDYGNAGGEWFDLSK</sequence>
<dbReference type="Proteomes" id="UP000516421">
    <property type="component" value="Chromosome"/>
</dbReference>
<accession>A0A7H2BIQ3</accession>
<proteinExistence type="predicted"/>
<dbReference type="KEGG" id="rama:IDM48_09240"/>
<evidence type="ECO:0000313" key="2">
    <source>
        <dbReference type="Proteomes" id="UP000516421"/>
    </source>
</evidence>
<protein>
    <submittedName>
        <fullName evidence="1">Uncharacterized protein</fullName>
    </submittedName>
</protein>